<gene>
    <name evidence="2" type="ORF">CYME_CMM211C</name>
</gene>
<dbReference type="KEGG" id="cme:CYME_CMM211C"/>
<feature type="domain" description="DUF7803" evidence="1">
    <location>
        <begin position="17"/>
        <end position="112"/>
    </location>
</feature>
<dbReference type="PANTHER" id="PTHR36047:SF1">
    <property type="entry name" value="OS01G0191000 PROTEIN"/>
    <property type="match status" value="1"/>
</dbReference>
<dbReference type="InterPro" id="IPR056705">
    <property type="entry name" value="DUF7803"/>
</dbReference>
<evidence type="ECO:0000313" key="3">
    <source>
        <dbReference type="Proteomes" id="UP000007014"/>
    </source>
</evidence>
<dbReference type="EMBL" id="AP006495">
    <property type="protein sequence ID" value="BAM81058.1"/>
    <property type="molecule type" value="Genomic_DNA"/>
</dbReference>
<dbReference type="AlphaFoldDB" id="M1VIR2"/>
<reference evidence="2 3" key="1">
    <citation type="journal article" date="2004" name="Nature">
        <title>Genome sequence of the ultrasmall unicellular red alga Cyanidioschyzon merolae 10D.</title>
        <authorList>
            <person name="Matsuzaki M."/>
            <person name="Misumi O."/>
            <person name="Shin-i T."/>
            <person name="Maruyama S."/>
            <person name="Takahara M."/>
            <person name="Miyagishima S."/>
            <person name="Mori T."/>
            <person name="Nishida K."/>
            <person name="Yagisawa F."/>
            <person name="Nishida K."/>
            <person name="Yoshida Y."/>
            <person name="Nishimura Y."/>
            <person name="Nakao S."/>
            <person name="Kobayashi T."/>
            <person name="Momoyama Y."/>
            <person name="Higashiyama T."/>
            <person name="Minoda A."/>
            <person name="Sano M."/>
            <person name="Nomoto H."/>
            <person name="Oishi K."/>
            <person name="Hayashi H."/>
            <person name="Ohta F."/>
            <person name="Nishizaka S."/>
            <person name="Haga S."/>
            <person name="Miura S."/>
            <person name="Morishita T."/>
            <person name="Kabeya Y."/>
            <person name="Terasawa K."/>
            <person name="Suzuki Y."/>
            <person name="Ishii Y."/>
            <person name="Asakawa S."/>
            <person name="Takano H."/>
            <person name="Ohta N."/>
            <person name="Kuroiwa H."/>
            <person name="Tanaka K."/>
            <person name="Shimizu N."/>
            <person name="Sugano S."/>
            <person name="Sato N."/>
            <person name="Nozaki H."/>
            <person name="Ogasawara N."/>
            <person name="Kohara Y."/>
            <person name="Kuroiwa T."/>
        </authorList>
    </citation>
    <scope>NUCLEOTIDE SEQUENCE [LARGE SCALE GENOMIC DNA]</scope>
    <source>
        <strain evidence="2 3">10D</strain>
    </source>
</reference>
<dbReference type="HOGENOM" id="CLU_1761368_0_0_1"/>
<dbReference type="STRING" id="280699.M1VIR2"/>
<dbReference type="Pfam" id="PF25086">
    <property type="entry name" value="DUF7803"/>
    <property type="match status" value="1"/>
</dbReference>
<dbReference type="RefSeq" id="XP_005537094.1">
    <property type="nucleotide sequence ID" value="XM_005537037.1"/>
</dbReference>
<accession>M1VIR2</accession>
<organism evidence="2 3">
    <name type="scientific">Cyanidioschyzon merolae (strain NIES-3377 / 10D)</name>
    <name type="common">Unicellular red alga</name>
    <dbReference type="NCBI Taxonomy" id="280699"/>
    <lineage>
        <taxon>Eukaryota</taxon>
        <taxon>Rhodophyta</taxon>
        <taxon>Bangiophyceae</taxon>
        <taxon>Cyanidiales</taxon>
        <taxon>Cyanidiaceae</taxon>
        <taxon>Cyanidioschyzon</taxon>
    </lineage>
</organism>
<name>M1VIR2_CYAM1</name>
<proteinExistence type="predicted"/>
<dbReference type="PANTHER" id="PTHR36047">
    <property type="entry name" value="OS01G0191000 PROTEIN"/>
    <property type="match status" value="1"/>
</dbReference>
<reference evidence="2 3" key="2">
    <citation type="journal article" date="2007" name="BMC Biol.">
        <title>A 100%-complete sequence reveals unusually simple genomic features in the hot-spring red alga Cyanidioschyzon merolae.</title>
        <authorList>
            <person name="Nozaki H."/>
            <person name="Takano H."/>
            <person name="Misumi O."/>
            <person name="Terasawa K."/>
            <person name="Matsuzaki M."/>
            <person name="Maruyama S."/>
            <person name="Nishida K."/>
            <person name="Yagisawa F."/>
            <person name="Yoshida Y."/>
            <person name="Fujiwara T."/>
            <person name="Takio S."/>
            <person name="Tamura K."/>
            <person name="Chung S.J."/>
            <person name="Nakamura S."/>
            <person name="Kuroiwa H."/>
            <person name="Tanaka K."/>
            <person name="Sato N."/>
            <person name="Kuroiwa T."/>
        </authorList>
    </citation>
    <scope>NUCLEOTIDE SEQUENCE [LARGE SCALE GENOMIC DNA]</scope>
    <source>
        <strain evidence="2 3">10D</strain>
    </source>
</reference>
<dbReference type="Gramene" id="CMM211CT">
    <property type="protein sequence ID" value="CMM211CT"/>
    <property type="gene ID" value="CMM211C"/>
</dbReference>
<protein>
    <recommendedName>
        <fullName evidence="1">DUF7803 domain-containing protein</fullName>
    </recommendedName>
</protein>
<dbReference type="GeneID" id="16994893"/>
<dbReference type="Proteomes" id="UP000007014">
    <property type="component" value="Chromosome 13"/>
</dbReference>
<dbReference type="OMA" id="SQPMMEE"/>
<dbReference type="OrthoDB" id="1884014at2759"/>
<keyword evidence="3" id="KW-1185">Reference proteome</keyword>
<evidence type="ECO:0000259" key="1">
    <source>
        <dbReference type="Pfam" id="PF25086"/>
    </source>
</evidence>
<sequence>MALSGRAEEGRTLMAVDLALQPAPALPKDGGAEVTAAIDLCAEQLQLMIQCLLEREADEFCQESLLLFAACKERRDNALRTRILGYDRRHGVQVSTLERESQEVAQALDREKQRQGERETLGVVHLTSRLQDLRARIKALTNGTESTD</sequence>
<evidence type="ECO:0000313" key="2">
    <source>
        <dbReference type="EMBL" id="BAM81058.1"/>
    </source>
</evidence>